<gene>
    <name evidence="2" type="ORF">M422DRAFT_34040</name>
</gene>
<keyword evidence="3" id="KW-1185">Reference proteome</keyword>
<reference evidence="2 3" key="1">
    <citation type="submission" date="2014-06" db="EMBL/GenBank/DDBJ databases">
        <title>Evolutionary Origins and Diversification of the Mycorrhizal Mutualists.</title>
        <authorList>
            <consortium name="DOE Joint Genome Institute"/>
            <consortium name="Mycorrhizal Genomics Consortium"/>
            <person name="Kohler A."/>
            <person name="Kuo A."/>
            <person name="Nagy L.G."/>
            <person name="Floudas D."/>
            <person name="Copeland A."/>
            <person name="Barry K.W."/>
            <person name="Cichocki N."/>
            <person name="Veneault-Fourrey C."/>
            <person name="LaButti K."/>
            <person name="Lindquist E.A."/>
            <person name="Lipzen A."/>
            <person name="Lundell T."/>
            <person name="Morin E."/>
            <person name="Murat C."/>
            <person name="Riley R."/>
            <person name="Ohm R."/>
            <person name="Sun H."/>
            <person name="Tunlid A."/>
            <person name="Henrissat B."/>
            <person name="Grigoriev I.V."/>
            <person name="Hibbett D.S."/>
            <person name="Martin F."/>
        </authorList>
    </citation>
    <scope>NUCLEOTIDE SEQUENCE [LARGE SCALE GENOMIC DNA]</scope>
    <source>
        <strain evidence="2 3">SS14</strain>
    </source>
</reference>
<evidence type="ECO:0000313" key="3">
    <source>
        <dbReference type="Proteomes" id="UP000054279"/>
    </source>
</evidence>
<accession>A0A0C9UQ35</accession>
<dbReference type="Proteomes" id="UP000054279">
    <property type="component" value="Unassembled WGS sequence"/>
</dbReference>
<feature type="region of interest" description="Disordered" evidence="1">
    <location>
        <begin position="1"/>
        <end position="27"/>
    </location>
</feature>
<protein>
    <submittedName>
        <fullName evidence="2">Uncharacterized protein</fullName>
    </submittedName>
</protein>
<evidence type="ECO:0000313" key="2">
    <source>
        <dbReference type="EMBL" id="KIJ36834.1"/>
    </source>
</evidence>
<dbReference type="HOGENOM" id="CLU_3088810_0_0_1"/>
<name>A0A0C9UQ35_SPHS4</name>
<dbReference type="AlphaFoldDB" id="A0A0C9UQ35"/>
<feature type="compositionally biased region" description="Basic and acidic residues" evidence="1">
    <location>
        <begin position="7"/>
        <end position="24"/>
    </location>
</feature>
<organism evidence="2 3">
    <name type="scientific">Sphaerobolus stellatus (strain SS14)</name>
    <dbReference type="NCBI Taxonomy" id="990650"/>
    <lineage>
        <taxon>Eukaryota</taxon>
        <taxon>Fungi</taxon>
        <taxon>Dikarya</taxon>
        <taxon>Basidiomycota</taxon>
        <taxon>Agaricomycotina</taxon>
        <taxon>Agaricomycetes</taxon>
        <taxon>Phallomycetidae</taxon>
        <taxon>Geastrales</taxon>
        <taxon>Sphaerobolaceae</taxon>
        <taxon>Sphaerobolus</taxon>
    </lineage>
</organism>
<proteinExistence type="predicted"/>
<feature type="non-terminal residue" evidence="2">
    <location>
        <position position="53"/>
    </location>
</feature>
<dbReference type="EMBL" id="KN837174">
    <property type="protein sequence ID" value="KIJ36834.1"/>
    <property type="molecule type" value="Genomic_DNA"/>
</dbReference>
<evidence type="ECO:0000256" key="1">
    <source>
        <dbReference type="SAM" id="MobiDB-lite"/>
    </source>
</evidence>
<sequence length="53" mass="6129">MGASYLEYRDEDASRNDEKADAKQQPRNKRRVVVGCMSKLALCCSTVYWPCVW</sequence>